<protein>
    <recommendedName>
        <fullName evidence="2">Membrane protein 6-pyruvoyl-tetrahydropterin synthase-related domain-containing protein</fullName>
    </recommendedName>
</protein>
<keyword evidence="1" id="KW-1133">Transmembrane helix</keyword>
<feature type="transmembrane region" description="Helical" evidence="1">
    <location>
        <begin position="346"/>
        <end position="366"/>
    </location>
</feature>
<feature type="transmembrane region" description="Helical" evidence="1">
    <location>
        <begin position="228"/>
        <end position="250"/>
    </location>
</feature>
<gene>
    <name evidence="3" type="ORF">SAMN05192539_1001245</name>
</gene>
<dbReference type="RefSeq" id="WP_090861859.1">
    <property type="nucleotide sequence ID" value="NZ_FNYE01000001.1"/>
</dbReference>
<keyword evidence="1" id="KW-0472">Membrane</keyword>
<dbReference type="AlphaFoldDB" id="A0A1H6QHC1"/>
<feature type="transmembrane region" description="Helical" evidence="1">
    <location>
        <begin position="284"/>
        <end position="302"/>
    </location>
</feature>
<feature type="transmembrane region" description="Helical" evidence="1">
    <location>
        <begin position="112"/>
        <end position="131"/>
    </location>
</feature>
<dbReference type="InterPro" id="IPR018776">
    <property type="entry name" value="Membrane_prot_PTPS-rel_domain"/>
</dbReference>
<organism evidence="3 4">
    <name type="scientific">Paraburkholderia diazotrophica</name>
    <dbReference type="NCBI Taxonomy" id="667676"/>
    <lineage>
        <taxon>Bacteria</taxon>
        <taxon>Pseudomonadati</taxon>
        <taxon>Pseudomonadota</taxon>
        <taxon>Betaproteobacteria</taxon>
        <taxon>Burkholderiales</taxon>
        <taxon>Burkholderiaceae</taxon>
        <taxon>Paraburkholderia</taxon>
    </lineage>
</organism>
<feature type="transmembrane region" description="Helical" evidence="1">
    <location>
        <begin position="137"/>
        <end position="155"/>
    </location>
</feature>
<feature type="transmembrane region" description="Helical" evidence="1">
    <location>
        <begin position="192"/>
        <end position="216"/>
    </location>
</feature>
<feature type="transmembrane region" description="Helical" evidence="1">
    <location>
        <begin position="20"/>
        <end position="40"/>
    </location>
</feature>
<accession>A0A1H6QHC1</accession>
<dbReference type="OrthoDB" id="9066959at2"/>
<dbReference type="EMBL" id="FNYE01000001">
    <property type="protein sequence ID" value="SEI41286.1"/>
    <property type="molecule type" value="Genomic_DNA"/>
</dbReference>
<evidence type="ECO:0000313" key="4">
    <source>
        <dbReference type="Proteomes" id="UP000198866"/>
    </source>
</evidence>
<dbReference type="Proteomes" id="UP000198866">
    <property type="component" value="Unassembled WGS sequence"/>
</dbReference>
<feature type="domain" description="Membrane protein 6-pyruvoyl-tetrahydropterin synthase-related" evidence="2">
    <location>
        <begin position="91"/>
        <end position="391"/>
    </location>
</feature>
<feature type="transmembrane region" description="Helical" evidence="1">
    <location>
        <begin position="314"/>
        <end position="334"/>
    </location>
</feature>
<keyword evidence="4" id="KW-1185">Reference proteome</keyword>
<keyword evidence="1" id="KW-0812">Transmembrane</keyword>
<evidence type="ECO:0000313" key="3">
    <source>
        <dbReference type="EMBL" id="SEI41286.1"/>
    </source>
</evidence>
<sequence length="560" mass="60290">MITGTPAAKPDALVRGSDSILWFAGILMFVYAVAVLWGPIVAGHDTYLSFSHVETWTTAMRAGDFLSVWTPSHANGFGSPLPFFYHKLFNLAAAALTIATGDIVVGVRLAILLFSGVMFFGVYRCAALLGASRQTRIVTAVACMMSPYALVCIVERGAAAEYSAMALVPLCAAYAAELILRRAKPWLGVKLFVLLCLLALAHIVTFAVTAGLLAAFALARVKSSQRRALILLTASVGALAVFVVAIYVPFLVWGSYFSPTQARLHGLPADNAVPLIRILSPNPASWFGWPVLALLAALGFLLRHWKDKRVKAPLVTGLTALALILLTTRVSAPMWRLSAQLDFVQFPWRLLSIATPLVFATFAGTIERLPANLRRHTLFAILGLSVIHAAGMLYWVHGVFATIPSAELRQSSPSTGPGPDAGGEYFPARYRNALAATPDILATGAASVLPVRHAFADSAGGCTLNSPANVAYVQSLQIAVTCTAAGTARINQFDTPFLETRVMGNDNDKGGAMRVRRIEGGPMIQFALPPGDWTLHVRQRTYLELVSLAWRQKIEHGSRK</sequence>
<feature type="transmembrane region" description="Helical" evidence="1">
    <location>
        <begin position="378"/>
        <end position="396"/>
    </location>
</feature>
<evidence type="ECO:0000256" key="1">
    <source>
        <dbReference type="SAM" id="Phobius"/>
    </source>
</evidence>
<reference evidence="4" key="1">
    <citation type="submission" date="2016-10" db="EMBL/GenBank/DDBJ databases">
        <authorList>
            <person name="Varghese N."/>
            <person name="Submissions S."/>
        </authorList>
    </citation>
    <scope>NUCLEOTIDE SEQUENCE [LARGE SCALE GENOMIC DNA]</scope>
    <source>
        <strain evidence="4">LMG 26031</strain>
    </source>
</reference>
<proteinExistence type="predicted"/>
<evidence type="ECO:0000259" key="2">
    <source>
        <dbReference type="Pfam" id="PF10131"/>
    </source>
</evidence>
<dbReference type="Pfam" id="PF10131">
    <property type="entry name" value="PTPS_related"/>
    <property type="match status" value="1"/>
</dbReference>
<name>A0A1H6QHC1_9BURK</name>